<name>A0A0L0ELE9_9EUKA</name>
<gene>
    <name evidence="2" type="ORF">SARC_18271</name>
</gene>
<evidence type="ECO:0000256" key="1">
    <source>
        <dbReference type="SAM" id="MobiDB-lite"/>
    </source>
</evidence>
<accession>A0A0L0ELE9</accession>
<protein>
    <submittedName>
        <fullName evidence="2">Uncharacterized protein</fullName>
    </submittedName>
</protein>
<dbReference type="RefSeq" id="XP_014143124.1">
    <property type="nucleotide sequence ID" value="XM_014287649.1"/>
</dbReference>
<dbReference type="AlphaFoldDB" id="A0A0L0ELE9"/>
<feature type="region of interest" description="Disordered" evidence="1">
    <location>
        <begin position="1"/>
        <end position="22"/>
    </location>
</feature>
<dbReference type="EMBL" id="KQ256729">
    <property type="protein sequence ID" value="KNC65289.1"/>
    <property type="molecule type" value="Genomic_DNA"/>
</dbReference>
<organism evidence="2 3">
    <name type="scientific">Sphaeroforma arctica JP610</name>
    <dbReference type="NCBI Taxonomy" id="667725"/>
    <lineage>
        <taxon>Eukaryota</taxon>
        <taxon>Ichthyosporea</taxon>
        <taxon>Ichthyophonida</taxon>
        <taxon>Sphaeroforma</taxon>
    </lineage>
</organism>
<feature type="non-terminal residue" evidence="2">
    <location>
        <position position="80"/>
    </location>
</feature>
<evidence type="ECO:0000313" key="3">
    <source>
        <dbReference type="Proteomes" id="UP000054560"/>
    </source>
</evidence>
<feature type="non-terminal residue" evidence="2">
    <location>
        <position position="1"/>
    </location>
</feature>
<dbReference type="Proteomes" id="UP000054560">
    <property type="component" value="Unassembled WGS sequence"/>
</dbReference>
<feature type="region of interest" description="Disordered" evidence="1">
    <location>
        <begin position="44"/>
        <end position="68"/>
    </location>
</feature>
<proteinExistence type="predicted"/>
<sequence length="80" mass="8868">TEDAAPTPEQPQHDDTLHPQQQDTYATVRVFDQEIKQRDSTIATYTDDIPSPSTVFSSEKSEGMETESLSDYASMLALSS</sequence>
<keyword evidence="3" id="KW-1185">Reference proteome</keyword>
<dbReference type="GeneID" id="25918775"/>
<evidence type="ECO:0000313" key="2">
    <source>
        <dbReference type="EMBL" id="KNC65289.1"/>
    </source>
</evidence>
<reference evidence="2 3" key="1">
    <citation type="submission" date="2011-02" db="EMBL/GenBank/DDBJ databases">
        <title>The Genome Sequence of Sphaeroforma arctica JP610.</title>
        <authorList>
            <consortium name="The Broad Institute Genome Sequencing Platform"/>
            <person name="Russ C."/>
            <person name="Cuomo C."/>
            <person name="Young S.K."/>
            <person name="Zeng Q."/>
            <person name="Gargeya S."/>
            <person name="Alvarado L."/>
            <person name="Berlin A."/>
            <person name="Chapman S.B."/>
            <person name="Chen Z."/>
            <person name="Freedman E."/>
            <person name="Gellesch M."/>
            <person name="Goldberg J."/>
            <person name="Griggs A."/>
            <person name="Gujja S."/>
            <person name="Heilman E."/>
            <person name="Heiman D."/>
            <person name="Howarth C."/>
            <person name="Mehta T."/>
            <person name="Neiman D."/>
            <person name="Pearson M."/>
            <person name="Roberts A."/>
            <person name="Saif S."/>
            <person name="Shea T."/>
            <person name="Shenoy N."/>
            <person name="Sisk P."/>
            <person name="Stolte C."/>
            <person name="Sykes S."/>
            <person name="White J."/>
            <person name="Yandava C."/>
            <person name="Burger G."/>
            <person name="Gray M.W."/>
            <person name="Holland P.W.H."/>
            <person name="King N."/>
            <person name="Lang F.B.F."/>
            <person name="Roger A.J."/>
            <person name="Ruiz-Trillo I."/>
            <person name="Haas B."/>
            <person name="Nusbaum C."/>
            <person name="Birren B."/>
        </authorList>
    </citation>
    <scope>NUCLEOTIDE SEQUENCE [LARGE SCALE GENOMIC DNA]</scope>
    <source>
        <strain evidence="2 3">JP610</strain>
    </source>
</reference>